<evidence type="ECO:0000313" key="1">
    <source>
        <dbReference type="EMBL" id="GIH09929.1"/>
    </source>
</evidence>
<comment type="caution">
    <text evidence="1">The sequence shown here is derived from an EMBL/GenBank/DDBJ whole genome shotgun (WGS) entry which is preliminary data.</text>
</comment>
<proteinExistence type="predicted"/>
<organism evidence="1 2">
    <name type="scientific">Rhizocola hellebori</name>
    <dbReference type="NCBI Taxonomy" id="1392758"/>
    <lineage>
        <taxon>Bacteria</taxon>
        <taxon>Bacillati</taxon>
        <taxon>Actinomycetota</taxon>
        <taxon>Actinomycetes</taxon>
        <taxon>Micromonosporales</taxon>
        <taxon>Micromonosporaceae</taxon>
        <taxon>Rhizocola</taxon>
    </lineage>
</organism>
<dbReference type="Proteomes" id="UP000612899">
    <property type="component" value="Unassembled WGS sequence"/>
</dbReference>
<protein>
    <submittedName>
        <fullName evidence="1">Uncharacterized protein</fullName>
    </submittedName>
</protein>
<accession>A0A8J3QFG6</accession>
<evidence type="ECO:0000313" key="2">
    <source>
        <dbReference type="Proteomes" id="UP000612899"/>
    </source>
</evidence>
<name>A0A8J3QFG6_9ACTN</name>
<keyword evidence="2" id="KW-1185">Reference proteome</keyword>
<dbReference type="EMBL" id="BONY01000080">
    <property type="protein sequence ID" value="GIH09929.1"/>
    <property type="molecule type" value="Genomic_DNA"/>
</dbReference>
<gene>
    <name evidence="1" type="ORF">Rhe02_79960</name>
</gene>
<dbReference type="AlphaFoldDB" id="A0A8J3QFG6"/>
<reference evidence="1" key="1">
    <citation type="submission" date="2021-01" db="EMBL/GenBank/DDBJ databases">
        <title>Whole genome shotgun sequence of Rhizocola hellebori NBRC 109834.</title>
        <authorList>
            <person name="Komaki H."/>
            <person name="Tamura T."/>
        </authorList>
    </citation>
    <scope>NUCLEOTIDE SEQUENCE</scope>
    <source>
        <strain evidence="1">NBRC 109834</strain>
    </source>
</reference>
<sequence>MAGTLGQGRHRGADLARVAGDIDDSVEVSVQFGQTVGRAAVNLNEIRARRRVAGAAPGGAGDIVAGGQGGAGYFPAEESCSPENQ</sequence>